<evidence type="ECO:0000313" key="2">
    <source>
        <dbReference type="EMBL" id="KAF1771429.1"/>
    </source>
</evidence>
<proteinExistence type="predicted"/>
<dbReference type="PANTHER" id="PTHR21503:SF8">
    <property type="entry name" value="F-BOX ASSOCIATED DOMAIN-CONTAINING PROTEIN-RELATED"/>
    <property type="match status" value="1"/>
</dbReference>
<organism evidence="2 3">
    <name type="scientific">Caenorhabditis remanei</name>
    <name type="common">Caenorhabditis vulgaris</name>
    <dbReference type="NCBI Taxonomy" id="31234"/>
    <lineage>
        <taxon>Eukaryota</taxon>
        <taxon>Metazoa</taxon>
        <taxon>Ecdysozoa</taxon>
        <taxon>Nematoda</taxon>
        <taxon>Chromadorea</taxon>
        <taxon>Rhabditida</taxon>
        <taxon>Rhabditina</taxon>
        <taxon>Rhabditomorpha</taxon>
        <taxon>Rhabditoidea</taxon>
        <taxon>Rhabditidae</taxon>
        <taxon>Peloderinae</taxon>
        <taxon>Caenorhabditis</taxon>
    </lineage>
</organism>
<evidence type="ECO:0000313" key="3">
    <source>
        <dbReference type="Proteomes" id="UP000483820"/>
    </source>
</evidence>
<protein>
    <recommendedName>
        <fullName evidence="1">Sdz-33 F-box domain-containing protein</fullName>
    </recommendedName>
</protein>
<dbReference type="CTD" id="9801919"/>
<dbReference type="RefSeq" id="XP_053592564.1">
    <property type="nucleotide sequence ID" value="XM_053723919.1"/>
</dbReference>
<name>A0A6A5HUI0_CAERE</name>
<feature type="domain" description="Sdz-33 F-box" evidence="1">
    <location>
        <begin position="202"/>
        <end position="252"/>
    </location>
</feature>
<accession>A0A6A5HUI0</accession>
<dbReference type="PANTHER" id="PTHR21503">
    <property type="entry name" value="F-BOX-CONTAINING HYPOTHETICAL PROTEIN C.ELEGANS"/>
    <property type="match status" value="1"/>
</dbReference>
<sequence length="320" mass="37123">MSLSKPFPLLRLPRVPLLNVFKCIGVQEQFYLSICSSKAKYALKFYTSIQKFSVTFHLTNIFAFSLKAENSDDEFEIDVQTHTDIFASLWLFLSSVDVKATSGTSFGKNVKRLVLFLADVFNSPAISLKFVGRPQDFVTGCINFIHSLKMNIHYLKIHSAEDEDENVTLVMNSCREASEVHLRCSTTPRFDYFNKCLFPMFRLKKLRIDYAEWVSTWHLTNLFINCKHLDLYKCSTVHININQFLKEWMNGFSQLKFARLTFSDSMADIMEGIPSKLVSTRRTRWAQHFSEVPRIKQQKTRAHVYVIKGDYTIVITDSLQ</sequence>
<comment type="caution">
    <text evidence="2">The sequence shown here is derived from an EMBL/GenBank/DDBJ whole genome shotgun (WGS) entry which is preliminary data.</text>
</comment>
<evidence type="ECO:0000259" key="1">
    <source>
        <dbReference type="Pfam" id="PF07735"/>
    </source>
</evidence>
<dbReference type="Pfam" id="PF07735">
    <property type="entry name" value="FBA_2"/>
    <property type="match status" value="1"/>
</dbReference>
<dbReference type="Proteomes" id="UP000483820">
    <property type="component" value="Chromosome I"/>
</dbReference>
<dbReference type="KEGG" id="crq:GCK72_003255"/>
<dbReference type="GeneID" id="9801919"/>
<dbReference type="EMBL" id="WUAV01000001">
    <property type="protein sequence ID" value="KAF1771429.1"/>
    <property type="molecule type" value="Genomic_DNA"/>
</dbReference>
<dbReference type="InterPro" id="IPR012885">
    <property type="entry name" value="F-box_Sdz-33"/>
</dbReference>
<reference evidence="2 3" key="1">
    <citation type="submission" date="2019-12" db="EMBL/GenBank/DDBJ databases">
        <title>Chromosome-level assembly of the Caenorhabditis remanei genome.</title>
        <authorList>
            <person name="Teterina A.A."/>
            <person name="Willis J.H."/>
            <person name="Phillips P.C."/>
        </authorList>
    </citation>
    <scope>NUCLEOTIDE SEQUENCE [LARGE SCALE GENOMIC DNA]</scope>
    <source>
        <strain evidence="2 3">PX506</strain>
        <tissue evidence="2">Whole organism</tissue>
    </source>
</reference>
<dbReference type="AlphaFoldDB" id="A0A6A5HUI0"/>
<gene>
    <name evidence="2" type="ORF">GCK72_003255</name>
</gene>